<reference evidence="7 8" key="1">
    <citation type="submission" date="2020-08" db="EMBL/GenBank/DDBJ databases">
        <title>Cohnella phylogeny.</title>
        <authorList>
            <person name="Dunlap C."/>
        </authorList>
    </citation>
    <scope>NUCLEOTIDE SEQUENCE [LARGE SCALE GENOMIC DNA]</scope>
    <source>
        <strain evidence="7 8">CBP 2801</strain>
    </source>
</reference>
<dbReference type="NCBIfam" id="TIGR01069">
    <property type="entry name" value="mutS2"/>
    <property type="match status" value="1"/>
</dbReference>
<keyword evidence="8" id="KW-1185">Reference proteome</keyword>
<dbReference type="RefSeq" id="WP_185127406.1">
    <property type="nucleotide sequence ID" value="NZ_JACJVO010000002.1"/>
</dbReference>
<dbReference type="EMBL" id="JACJVO010000002">
    <property type="protein sequence ID" value="MBB6729744.1"/>
    <property type="molecule type" value="Genomic_DNA"/>
</dbReference>
<dbReference type="InterPro" id="IPR036187">
    <property type="entry name" value="DNA_mismatch_repair_MutS_sf"/>
</dbReference>
<keyword evidence="3" id="KW-0238">DNA-binding</keyword>
<dbReference type="Pfam" id="PF00488">
    <property type="entry name" value="MutS_V"/>
    <property type="match status" value="1"/>
</dbReference>
<evidence type="ECO:0000256" key="2">
    <source>
        <dbReference type="ARBA" id="ARBA00022840"/>
    </source>
</evidence>
<feature type="region of interest" description="Disordered" evidence="4">
    <location>
        <begin position="509"/>
        <end position="564"/>
    </location>
</feature>
<sequence length="661" mass="71910">MREASWNKLDYVRALETVEGYAVTYPGKKLARELRPLTNVEAIAARQRETEEARRLMAKGAQTPLPSLEGMEETMALLGTGYVLSEQQFGHLARFIRSCGQLARYMSAKSAEAATVASYASSLYELRELLAAIENSIDRGTILDSASAELAKIRKRVRAAEERLRRRLDGLLSKHADCLQERLVSQRNGRYVLPVKRELRRRIPGTVLDESASGQTVFVEPLETAGLQQELSACRADESREELQVLARLTAEAEGCARELSINIETVGHYDLLFAKAKWALALDARPVEWNEDGVIELRDARHPFLPGKAMPLGVSVGGAYRTLLVTGPNTGGKTVAIKTVGLLTLMAQTGLLVPAGEGSRLSVFHAVEADIGDDQSLDRSLSTFSAHLRNVIDILAAADRSTLVLLDELATGTDPEEGVGLSIAVLEELHRRGSVVLATTHFNEIKEYARTTPGFRNARMAFDLDTLRPLYRLDMGEAGSSYALVIARKLGIGENVVGRAKEIAESLRSGRPLSPVPAAGDLPGGGAEASSSADSGGAYRAAAPSSPGDRRERSAAPASAAESAEKVELGVGDAVWIPSLGSRGIVYRLPDERGDLVVQVRGEKIKINRKRVSLFLRGKELYPEDYDLDIVFETVADRKKRKLMGKRHVEGLSIEKPPES</sequence>
<dbReference type="SUPFAM" id="SSF48334">
    <property type="entry name" value="DNA repair protein MutS, domain III"/>
    <property type="match status" value="1"/>
</dbReference>
<dbReference type="GO" id="GO:0030983">
    <property type="term" value="F:mismatched DNA binding"/>
    <property type="evidence" value="ECO:0007669"/>
    <property type="project" value="InterPro"/>
</dbReference>
<dbReference type="GO" id="GO:0140664">
    <property type="term" value="F:ATP-dependent DNA damage sensor activity"/>
    <property type="evidence" value="ECO:0007669"/>
    <property type="project" value="InterPro"/>
</dbReference>
<dbReference type="GO" id="GO:0006298">
    <property type="term" value="P:mismatch repair"/>
    <property type="evidence" value="ECO:0007669"/>
    <property type="project" value="InterPro"/>
</dbReference>
<keyword evidence="2" id="KW-0067">ATP-binding</keyword>
<dbReference type="GO" id="GO:0004519">
    <property type="term" value="F:endonuclease activity"/>
    <property type="evidence" value="ECO:0007669"/>
    <property type="project" value="InterPro"/>
</dbReference>
<keyword evidence="1" id="KW-0547">Nucleotide-binding</keyword>
<dbReference type="GO" id="GO:0045910">
    <property type="term" value="P:negative regulation of DNA recombination"/>
    <property type="evidence" value="ECO:0007669"/>
    <property type="project" value="InterPro"/>
</dbReference>
<dbReference type="InterPro" id="IPR007696">
    <property type="entry name" value="DNA_mismatch_repair_MutS_core"/>
</dbReference>
<dbReference type="InterPro" id="IPR027417">
    <property type="entry name" value="P-loop_NTPase"/>
</dbReference>
<dbReference type="InterPro" id="IPR005747">
    <property type="entry name" value="MutS2"/>
</dbReference>
<evidence type="ECO:0000256" key="1">
    <source>
        <dbReference type="ARBA" id="ARBA00022741"/>
    </source>
</evidence>
<feature type="domain" description="DNA mismatch repair proteins mutS family" evidence="6">
    <location>
        <begin position="321"/>
        <end position="506"/>
    </location>
</feature>
<dbReference type="InterPro" id="IPR045076">
    <property type="entry name" value="MutS"/>
</dbReference>
<dbReference type="InterPro" id="IPR000432">
    <property type="entry name" value="DNA_mismatch_repair_MutS_C"/>
</dbReference>
<dbReference type="PANTHER" id="PTHR48466:SF2">
    <property type="entry name" value="OS10G0509000 PROTEIN"/>
    <property type="match status" value="1"/>
</dbReference>
<evidence type="ECO:0000259" key="6">
    <source>
        <dbReference type="SMART" id="SM00534"/>
    </source>
</evidence>
<evidence type="ECO:0000313" key="7">
    <source>
        <dbReference type="EMBL" id="MBB6729744.1"/>
    </source>
</evidence>
<dbReference type="GO" id="GO:0005524">
    <property type="term" value="F:ATP binding"/>
    <property type="evidence" value="ECO:0007669"/>
    <property type="project" value="UniProtKB-KW"/>
</dbReference>
<feature type="compositionally biased region" description="Low complexity" evidence="4">
    <location>
        <begin position="529"/>
        <end position="544"/>
    </location>
</feature>
<feature type="domain" description="DNA mismatch repair protein MutS core" evidence="5">
    <location>
        <begin position="9"/>
        <end position="309"/>
    </location>
</feature>
<gene>
    <name evidence="7" type="ORF">H7C18_02395</name>
</gene>
<evidence type="ECO:0000313" key="8">
    <source>
        <dbReference type="Proteomes" id="UP000564644"/>
    </source>
</evidence>
<protein>
    <submittedName>
        <fullName evidence="7">DNA mismatch repair protein MutS</fullName>
    </submittedName>
</protein>
<dbReference type="Gene3D" id="3.40.50.300">
    <property type="entry name" value="P-loop containing nucleotide triphosphate hydrolases"/>
    <property type="match status" value="1"/>
</dbReference>
<comment type="caution">
    <text evidence="7">The sequence shown here is derived from an EMBL/GenBank/DDBJ whole genome shotgun (WGS) entry which is preliminary data.</text>
</comment>
<dbReference type="SMART" id="SM00534">
    <property type="entry name" value="MUTSac"/>
    <property type="match status" value="1"/>
</dbReference>
<evidence type="ECO:0000259" key="5">
    <source>
        <dbReference type="SMART" id="SM00533"/>
    </source>
</evidence>
<dbReference type="Proteomes" id="UP000564644">
    <property type="component" value="Unassembled WGS sequence"/>
</dbReference>
<evidence type="ECO:0000256" key="4">
    <source>
        <dbReference type="SAM" id="MobiDB-lite"/>
    </source>
</evidence>
<dbReference type="GO" id="GO:0016887">
    <property type="term" value="F:ATP hydrolysis activity"/>
    <property type="evidence" value="ECO:0007669"/>
    <property type="project" value="InterPro"/>
</dbReference>
<dbReference type="SMART" id="SM00533">
    <property type="entry name" value="MUTSd"/>
    <property type="match status" value="1"/>
</dbReference>
<name>A0A7X0VTD7_9BACL</name>
<dbReference type="SUPFAM" id="SSF52540">
    <property type="entry name" value="P-loop containing nucleoside triphosphate hydrolases"/>
    <property type="match status" value="1"/>
</dbReference>
<evidence type="ECO:0000256" key="3">
    <source>
        <dbReference type="ARBA" id="ARBA00023125"/>
    </source>
</evidence>
<proteinExistence type="predicted"/>
<dbReference type="PANTHER" id="PTHR48466">
    <property type="entry name" value="OS10G0509000 PROTEIN-RELATED"/>
    <property type="match status" value="1"/>
</dbReference>
<accession>A0A7X0VTD7</accession>
<dbReference type="AlphaFoldDB" id="A0A7X0VTD7"/>
<organism evidence="7 8">
    <name type="scientific">Cohnella zeiphila</name>
    <dbReference type="NCBI Taxonomy" id="2761120"/>
    <lineage>
        <taxon>Bacteria</taxon>
        <taxon>Bacillati</taxon>
        <taxon>Bacillota</taxon>
        <taxon>Bacilli</taxon>
        <taxon>Bacillales</taxon>
        <taxon>Paenibacillaceae</taxon>
        <taxon>Cohnella</taxon>
    </lineage>
</organism>